<keyword evidence="2" id="KW-1185">Reference proteome</keyword>
<evidence type="ECO:0000313" key="2">
    <source>
        <dbReference type="Proteomes" id="UP001369086"/>
    </source>
</evidence>
<gene>
    <name evidence="1" type="ORF">HHUSO_G21670</name>
</gene>
<organism evidence="1 2">
    <name type="scientific">Huso huso</name>
    <name type="common">Beluga</name>
    <name type="synonym">Acipenser huso</name>
    <dbReference type="NCBI Taxonomy" id="61971"/>
    <lineage>
        <taxon>Eukaryota</taxon>
        <taxon>Metazoa</taxon>
        <taxon>Chordata</taxon>
        <taxon>Craniata</taxon>
        <taxon>Vertebrata</taxon>
        <taxon>Euteleostomi</taxon>
        <taxon>Actinopterygii</taxon>
        <taxon>Chondrostei</taxon>
        <taxon>Acipenseriformes</taxon>
        <taxon>Acipenseridae</taxon>
        <taxon>Huso</taxon>
    </lineage>
</organism>
<comment type="caution">
    <text evidence="1">The sequence shown here is derived from an EMBL/GenBank/DDBJ whole genome shotgun (WGS) entry which is preliminary data.</text>
</comment>
<reference evidence="1 2" key="1">
    <citation type="submission" date="2021-05" db="EMBL/GenBank/DDBJ databases">
        <authorList>
            <person name="Zahm M."/>
            <person name="Klopp C."/>
            <person name="Cabau C."/>
            <person name="Kuhl H."/>
            <person name="Suciu R."/>
            <person name="Ciorpac M."/>
            <person name="Holostenco D."/>
            <person name="Gessner J."/>
            <person name="Wuertz S."/>
            <person name="Hohne C."/>
            <person name="Stock M."/>
            <person name="Gislard M."/>
            <person name="Lluch J."/>
            <person name="Milhes M."/>
            <person name="Lampietro C."/>
            <person name="Lopez Roques C."/>
            <person name="Donnadieu C."/>
            <person name="Du K."/>
            <person name="Schartl M."/>
            <person name="Guiguen Y."/>
        </authorList>
    </citation>
    <scope>NUCLEOTIDE SEQUENCE [LARGE SCALE GENOMIC DNA]</scope>
    <source>
        <strain evidence="1">Hh-F2</strain>
        <tissue evidence="1">Blood</tissue>
    </source>
</reference>
<accession>A0ABR0YZF7</accession>
<sequence length="69" mass="7774">MGPSLDKPRLVNLITKTTPAGIAIAYEIGDNLSCKFKNRHTGLRLQQWTAGKWDISTFKMRSTTYNLCT</sequence>
<protein>
    <submittedName>
        <fullName evidence="1">Uncharacterized protein</fullName>
    </submittedName>
</protein>
<dbReference type="Proteomes" id="UP001369086">
    <property type="component" value="Unassembled WGS sequence"/>
</dbReference>
<evidence type="ECO:0000313" key="1">
    <source>
        <dbReference type="EMBL" id="KAK6477975.1"/>
    </source>
</evidence>
<dbReference type="EMBL" id="JAHFZB010000020">
    <property type="protein sequence ID" value="KAK6477975.1"/>
    <property type="molecule type" value="Genomic_DNA"/>
</dbReference>
<name>A0ABR0YZF7_HUSHU</name>
<proteinExistence type="predicted"/>